<dbReference type="Gene3D" id="2.60.40.10">
    <property type="entry name" value="Immunoglobulins"/>
    <property type="match status" value="2"/>
</dbReference>
<evidence type="ECO:0000313" key="2">
    <source>
        <dbReference type="EMBL" id="MCP9502122.1"/>
    </source>
</evidence>
<proteinExistence type="predicted"/>
<dbReference type="Proteomes" id="UP001206014">
    <property type="component" value="Unassembled WGS sequence"/>
</dbReference>
<name>A0AAW5I2I7_9BACT</name>
<dbReference type="GO" id="GO:0030247">
    <property type="term" value="F:polysaccharide binding"/>
    <property type="evidence" value="ECO:0007669"/>
    <property type="project" value="InterPro"/>
</dbReference>
<dbReference type="AlphaFoldDB" id="A0AAW5I2I7"/>
<dbReference type="SUPFAM" id="SSF81296">
    <property type="entry name" value="E set domains"/>
    <property type="match status" value="1"/>
</dbReference>
<evidence type="ECO:0000313" key="3">
    <source>
        <dbReference type="Proteomes" id="UP001206014"/>
    </source>
</evidence>
<comment type="caution">
    <text evidence="2">The sequence shown here is derived from an EMBL/GenBank/DDBJ whole genome shotgun (WGS) entry which is preliminary data.</text>
</comment>
<dbReference type="InterPro" id="IPR040475">
    <property type="entry name" value="SGBP_B_XBD"/>
</dbReference>
<gene>
    <name evidence="2" type="ORF">NND11_11310</name>
</gene>
<dbReference type="PROSITE" id="PS51257">
    <property type="entry name" value="PROKAR_LIPOPROTEIN"/>
    <property type="match status" value="1"/>
</dbReference>
<dbReference type="InterPro" id="IPR013783">
    <property type="entry name" value="Ig-like_fold"/>
</dbReference>
<dbReference type="InterPro" id="IPR014756">
    <property type="entry name" value="Ig_E-set"/>
</dbReference>
<sequence length="434" mass="48676">MKLNNKILSVMLLGATAFTGLSITSCVDEPDKYEIAGGTPSIDYVRLCDVTKKDSMLTGAYMGTSICLVGNNLRSITKMLFNDQQAILNTSMITDHTLIVDVPKTLTDNPTNKIYMYNKDGECTEYNFKTLVPEPVVTSLSNEFAKDGETVTLKGDYLLDYENAHLKITFPGNVDVTDFKSISKSAVTFVVPEGAQKGFVTVESMYGKGKSKFYFRDDRCILFDWDNDGDDAIATGHGWRDGIQNGNRMRNDVEGVQPLDGNYYYLGGKTVNFDSWAEDEYSFNYWPEPAAGYPELNSLMKWDDVDNMQVKFEVNIPNDWTGLSLQVYFTGNDQVTYSTGNNNYLADDKFPRALWTPWYGATNNTFSTSGNWQTVSIPLSEFAYDRYGNKLGGLKFENLTGMTMFLYTGPYKEATVECSPTICVDNIRVCPINE</sequence>
<dbReference type="Pfam" id="PF18329">
    <property type="entry name" value="SGBP_B_XBD"/>
    <property type="match status" value="1"/>
</dbReference>
<feature type="domain" description="Surface glycan-binding protein B xyloglucan binding" evidence="1">
    <location>
        <begin position="215"/>
        <end position="431"/>
    </location>
</feature>
<protein>
    <submittedName>
        <fullName evidence="2">Glycan-binding surface protein</fullName>
    </submittedName>
</protein>
<evidence type="ECO:0000259" key="1">
    <source>
        <dbReference type="Pfam" id="PF18329"/>
    </source>
</evidence>
<dbReference type="Gene3D" id="2.60.120.430">
    <property type="entry name" value="Galactose-binding lectin"/>
    <property type="match status" value="1"/>
</dbReference>
<accession>A0AAW5I2I7</accession>
<organism evidence="2 3">
    <name type="scientific">Segatella copri</name>
    <dbReference type="NCBI Taxonomy" id="165179"/>
    <lineage>
        <taxon>Bacteria</taxon>
        <taxon>Pseudomonadati</taxon>
        <taxon>Bacteroidota</taxon>
        <taxon>Bacteroidia</taxon>
        <taxon>Bacteroidales</taxon>
        <taxon>Prevotellaceae</taxon>
        <taxon>Segatella</taxon>
    </lineage>
</organism>
<reference evidence="2" key="1">
    <citation type="submission" date="2022-07" db="EMBL/GenBank/DDBJ databases">
        <title>Prevotella copri.</title>
        <authorList>
            <person name="Yang C."/>
        </authorList>
    </citation>
    <scope>NUCLEOTIDE SEQUENCE</scope>
    <source>
        <strain evidence="2">HF88</strain>
    </source>
</reference>
<dbReference type="RefSeq" id="WP_234564534.1">
    <property type="nucleotide sequence ID" value="NZ_JAJTTD010000014.1"/>
</dbReference>
<dbReference type="EMBL" id="JANDXR010000014">
    <property type="protein sequence ID" value="MCP9502122.1"/>
    <property type="molecule type" value="Genomic_DNA"/>
</dbReference>